<dbReference type="EMBL" id="JANPWB010000016">
    <property type="protein sequence ID" value="KAJ1084633.1"/>
    <property type="molecule type" value="Genomic_DNA"/>
</dbReference>
<name>A0AAV7L5M1_PLEWA</name>
<reference evidence="1" key="1">
    <citation type="journal article" date="2022" name="bioRxiv">
        <title>Sequencing and chromosome-scale assembly of the giantPleurodeles waltlgenome.</title>
        <authorList>
            <person name="Brown T."/>
            <person name="Elewa A."/>
            <person name="Iarovenko S."/>
            <person name="Subramanian E."/>
            <person name="Araus A.J."/>
            <person name="Petzold A."/>
            <person name="Susuki M."/>
            <person name="Suzuki K.-i.T."/>
            <person name="Hayashi T."/>
            <person name="Toyoda A."/>
            <person name="Oliveira C."/>
            <person name="Osipova E."/>
            <person name="Leigh N.D."/>
            <person name="Simon A."/>
            <person name="Yun M.H."/>
        </authorList>
    </citation>
    <scope>NUCLEOTIDE SEQUENCE</scope>
    <source>
        <strain evidence="1">20211129_DDA</strain>
        <tissue evidence="1">Liver</tissue>
    </source>
</reference>
<evidence type="ECO:0000313" key="1">
    <source>
        <dbReference type="EMBL" id="KAJ1084633.1"/>
    </source>
</evidence>
<organism evidence="1 2">
    <name type="scientific">Pleurodeles waltl</name>
    <name type="common">Iberian ribbed newt</name>
    <dbReference type="NCBI Taxonomy" id="8319"/>
    <lineage>
        <taxon>Eukaryota</taxon>
        <taxon>Metazoa</taxon>
        <taxon>Chordata</taxon>
        <taxon>Craniata</taxon>
        <taxon>Vertebrata</taxon>
        <taxon>Euteleostomi</taxon>
        <taxon>Amphibia</taxon>
        <taxon>Batrachia</taxon>
        <taxon>Caudata</taxon>
        <taxon>Salamandroidea</taxon>
        <taxon>Salamandridae</taxon>
        <taxon>Pleurodelinae</taxon>
        <taxon>Pleurodeles</taxon>
    </lineage>
</organism>
<protein>
    <submittedName>
        <fullName evidence="1">Uncharacterized protein</fullName>
    </submittedName>
</protein>
<proteinExistence type="predicted"/>
<dbReference type="Proteomes" id="UP001066276">
    <property type="component" value="Chromosome 12"/>
</dbReference>
<accession>A0AAV7L5M1</accession>
<gene>
    <name evidence="1" type="ORF">NDU88_004779</name>
</gene>
<dbReference type="AlphaFoldDB" id="A0AAV7L5M1"/>
<sequence>MSGSGFSCIPLTVTPQARQPLEITAGRIDPDRDERKRFLMHADNGASGEVPIRYSWHRKIENAALMKNKRSLRGIGPDRDERKRILMHPLNSNVSVMARHRLRGSAVALCTHDHPTAVVHSCDDVTEYLRYIETSNDSVMARHWCEQLHSIRAQGYKPSKAAQPKMFNSVRVRITD</sequence>
<comment type="caution">
    <text evidence="1">The sequence shown here is derived from an EMBL/GenBank/DDBJ whole genome shotgun (WGS) entry which is preliminary data.</text>
</comment>
<keyword evidence="2" id="KW-1185">Reference proteome</keyword>
<evidence type="ECO:0000313" key="2">
    <source>
        <dbReference type="Proteomes" id="UP001066276"/>
    </source>
</evidence>